<evidence type="ECO:0000313" key="6">
    <source>
        <dbReference type="EMBL" id="MDQ6598123.1"/>
    </source>
</evidence>
<keyword evidence="6" id="KW-0269">Exonuclease</keyword>
<accession>A0AA90TVX4</accession>
<gene>
    <name evidence="6" type="ORF">RCG21_17470</name>
</gene>
<dbReference type="AlphaFoldDB" id="A0AA90TVX4"/>
<dbReference type="GO" id="GO:0003678">
    <property type="term" value="F:DNA helicase activity"/>
    <property type="evidence" value="ECO:0007669"/>
    <property type="project" value="InterPro"/>
</dbReference>
<dbReference type="GO" id="GO:0004527">
    <property type="term" value="F:exonuclease activity"/>
    <property type="evidence" value="ECO:0007669"/>
    <property type="project" value="UniProtKB-KW"/>
</dbReference>
<dbReference type="Gene3D" id="3.40.50.300">
    <property type="entry name" value="P-loop containing nucleotide triphosphate hydrolases"/>
    <property type="match status" value="2"/>
</dbReference>
<evidence type="ECO:0000256" key="3">
    <source>
        <dbReference type="ARBA" id="ARBA00022806"/>
    </source>
</evidence>
<protein>
    <submittedName>
        <fullName evidence="6">3'-5' exonuclease</fullName>
    </submittedName>
</protein>
<keyword evidence="2" id="KW-0378">Hydrolase</keyword>
<dbReference type="PANTHER" id="PTHR11070">
    <property type="entry name" value="UVRD / RECB / PCRA DNA HELICASE FAMILY MEMBER"/>
    <property type="match status" value="1"/>
</dbReference>
<evidence type="ECO:0000313" key="7">
    <source>
        <dbReference type="Proteomes" id="UP001178888"/>
    </source>
</evidence>
<feature type="domain" description="UvrD-like helicase C-terminal" evidence="5">
    <location>
        <begin position="281"/>
        <end position="342"/>
    </location>
</feature>
<dbReference type="InterPro" id="IPR014017">
    <property type="entry name" value="DNA_helicase_UvrD-like_C"/>
</dbReference>
<dbReference type="RefSeq" id="WP_308913506.1">
    <property type="nucleotide sequence ID" value="NZ_JAVGVR010000001.1"/>
</dbReference>
<evidence type="ECO:0000259" key="5">
    <source>
        <dbReference type="Pfam" id="PF13361"/>
    </source>
</evidence>
<feature type="domain" description="UvrD-like helicase C-terminal" evidence="5">
    <location>
        <begin position="154"/>
        <end position="272"/>
    </location>
</feature>
<sequence length="369" mass="42975">MTCSDTDFSIVSACSLNLASTSASTSAGLIDLTSLNEPKDLFDFDPNRKSVQNEKISVRNFHAWLKNDLKIREQQLPDIVEKIEKKEAILPNYDAILIDEGQDFETDWLRLVSLLLNTKTQSLLLVEDRAQTIYKRKRSYVQDTGLSFQGRSKVLSINYRNTQQIVKFAWDFYREHSVFKNKVVNRDLEGEIIAPQSTKRKGPDPGILKAANFFDEMRLVSRQIKKLHEEKKVPYEEMLILYRVKRTHKFPIIDIIKRSLTEYGLPFYWITENDVSKRSFAEEDGKIKISTIDSSKGLDFRAVFIVNVDSMPFPLEEDKEREVSLLYIGMTRAKEYLCLSYSGESEFTKYLDQVFSNRNRMLKRIEQIK</sequence>
<dbReference type="InterPro" id="IPR000212">
    <property type="entry name" value="DNA_helicase_UvrD/REP"/>
</dbReference>
<proteinExistence type="predicted"/>
<reference evidence="6" key="1">
    <citation type="submission" date="2023-08" db="EMBL/GenBank/DDBJ databases">
        <title>Nitrogen cycling bacteria in agricultural field soils.</title>
        <authorList>
            <person name="Jang J."/>
        </authorList>
    </citation>
    <scope>NUCLEOTIDE SEQUENCE</scope>
    <source>
        <strain evidence="6">PS3-36</strain>
    </source>
</reference>
<keyword evidence="3" id="KW-0347">Helicase</keyword>
<dbReference type="EMBL" id="JAVGVR010000001">
    <property type="protein sequence ID" value="MDQ6598123.1"/>
    <property type="molecule type" value="Genomic_DNA"/>
</dbReference>
<dbReference type="InterPro" id="IPR027417">
    <property type="entry name" value="P-loop_NTPase"/>
</dbReference>
<organism evidence="6 7">
    <name type="scientific">Bacillus salipaludis</name>
    <dbReference type="NCBI Taxonomy" id="2547811"/>
    <lineage>
        <taxon>Bacteria</taxon>
        <taxon>Bacillati</taxon>
        <taxon>Bacillota</taxon>
        <taxon>Bacilli</taxon>
        <taxon>Bacillales</taxon>
        <taxon>Bacillaceae</taxon>
        <taxon>Bacillus</taxon>
    </lineage>
</organism>
<keyword evidence="1" id="KW-0547">Nucleotide-binding</keyword>
<comment type="caution">
    <text evidence="6">The sequence shown here is derived from an EMBL/GenBank/DDBJ whole genome shotgun (WGS) entry which is preliminary data.</text>
</comment>
<evidence type="ECO:0000256" key="4">
    <source>
        <dbReference type="ARBA" id="ARBA00022840"/>
    </source>
</evidence>
<keyword evidence="4" id="KW-0067">ATP-binding</keyword>
<keyword evidence="7" id="KW-1185">Reference proteome</keyword>
<evidence type="ECO:0000256" key="1">
    <source>
        <dbReference type="ARBA" id="ARBA00022741"/>
    </source>
</evidence>
<dbReference type="Pfam" id="PF13361">
    <property type="entry name" value="UvrD_C"/>
    <property type="match status" value="2"/>
</dbReference>
<keyword evidence="6" id="KW-0540">Nuclease</keyword>
<name>A0AA90TVX4_9BACI</name>
<dbReference type="SUPFAM" id="SSF52540">
    <property type="entry name" value="P-loop containing nucleoside triphosphate hydrolases"/>
    <property type="match status" value="1"/>
</dbReference>
<evidence type="ECO:0000256" key="2">
    <source>
        <dbReference type="ARBA" id="ARBA00022801"/>
    </source>
</evidence>
<dbReference type="GO" id="GO:0003677">
    <property type="term" value="F:DNA binding"/>
    <property type="evidence" value="ECO:0007669"/>
    <property type="project" value="InterPro"/>
</dbReference>
<dbReference type="Proteomes" id="UP001178888">
    <property type="component" value="Unassembled WGS sequence"/>
</dbReference>
<dbReference type="GO" id="GO:0005524">
    <property type="term" value="F:ATP binding"/>
    <property type="evidence" value="ECO:0007669"/>
    <property type="project" value="UniProtKB-KW"/>
</dbReference>